<evidence type="ECO:0000256" key="1">
    <source>
        <dbReference type="SAM" id="MobiDB-lite"/>
    </source>
</evidence>
<dbReference type="PANTHER" id="PTHR13587">
    <property type="entry name" value="INTEGRATOR COMPLEX SUBUNIT 3"/>
    <property type="match status" value="1"/>
</dbReference>
<feature type="non-terminal residue" evidence="3">
    <location>
        <position position="1"/>
    </location>
</feature>
<comment type="caution">
    <text evidence="3">The sequence shown here is derived from an EMBL/GenBank/DDBJ whole genome shotgun (WGS) entry which is preliminary data.</text>
</comment>
<evidence type="ECO:0000313" key="4">
    <source>
        <dbReference type="Proteomes" id="UP000266721"/>
    </source>
</evidence>
<gene>
    <name evidence="3" type="ORF">AM593_09592</name>
</gene>
<evidence type="ECO:0000259" key="2">
    <source>
        <dbReference type="Pfam" id="PF24566"/>
    </source>
</evidence>
<reference evidence="3 4" key="1">
    <citation type="journal article" date="2016" name="PLoS ONE">
        <title>A First Insight into the Genome of the Filter-Feeder Mussel Mytilus galloprovincialis.</title>
        <authorList>
            <person name="Murgarella M."/>
            <person name="Puiu D."/>
            <person name="Novoa B."/>
            <person name="Figueras A."/>
            <person name="Posada D."/>
            <person name="Canchaya C."/>
        </authorList>
    </citation>
    <scope>NUCLEOTIDE SEQUENCE [LARGE SCALE GENOMIC DNA]</scope>
    <source>
        <tissue evidence="3">Muscle</tissue>
    </source>
</reference>
<dbReference type="PANTHER" id="PTHR13587:SF7">
    <property type="entry name" value="INTEGRATOR COMPLEX SUBUNIT 3"/>
    <property type="match status" value="1"/>
</dbReference>
<organism evidence="3 4">
    <name type="scientific">Mytilus galloprovincialis</name>
    <name type="common">Mediterranean mussel</name>
    <dbReference type="NCBI Taxonomy" id="29158"/>
    <lineage>
        <taxon>Eukaryota</taxon>
        <taxon>Metazoa</taxon>
        <taxon>Spiralia</taxon>
        <taxon>Lophotrochozoa</taxon>
        <taxon>Mollusca</taxon>
        <taxon>Bivalvia</taxon>
        <taxon>Autobranchia</taxon>
        <taxon>Pteriomorphia</taxon>
        <taxon>Mytilida</taxon>
        <taxon>Mytiloidea</taxon>
        <taxon>Mytilidae</taxon>
        <taxon>Mytilinae</taxon>
        <taxon>Mytilus</taxon>
    </lineage>
</organism>
<feature type="region of interest" description="Disordered" evidence="1">
    <location>
        <begin position="225"/>
        <end position="282"/>
    </location>
</feature>
<protein>
    <submittedName>
        <fullName evidence="3">Integrator 3 complex subunit</fullName>
    </submittedName>
</protein>
<feature type="region of interest" description="Disordered" evidence="1">
    <location>
        <begin position="140"/>
        <end position="159"/>
    </location>
</feature>
<sequence length="282" mass="31924">LLHMIVSAIDGAQLQELICQILQGHLIMFRKDSFLSVLNASLDWETLEQYFLWQLISAHNIPVEHVMPILPKLDFTQHAEALSSILVLLKQECPSSDLLRIIMCRDCKKTDYFVVSILKYWAQEFEDKLAEHINQQVSKFNGTPKKRQRSGSSSKKDSPSIEQVLLHLDHVRQVFLNNENIQHALQQVQQTASESLKTKFSDLLALAEDIDDIKSTRVLRGLPVRKAASASAAMGLDIRPPRSKSKKVQESSGSETESSSEEEIKPKPKKRKKALPVEDDSD</sequence>
<keyword evidence="4" id="KW-1185">Reference proteome</keyword>
<dbReference type="Proteomes" id="UP000266721">
    <property type="component" value="Unassembled WGS sequence"/>
</dbReference>
<dbReference type="Pfam" id="PF24566">
    <property type="entry name" value="HEAT_Ints3_C"/>
    <property type="match status" value="1"/>
</dbReference>
<dbReference type="InterPro" id="IPR056518">
    <property type="entry name" value="HEAT_Ints3_C"/>
</dbReference>
<dbReference type="GO" id="GO:0005737">
    <property type="term" value="C:cytoplasm"/>
    <property type="evidence" value="ECO:0007669"/>
    <property type="project" value="TreeGrafter"/>
</dbReference>
<proteinExistence type="predicted"/>
<accession>A0A3L5TTA0</accession>
<feature type="domain" description="Ints3-like C-terminal" evidence="2">
    <location>
        <begin position="1"/>
        <end position="207"/>
    </location>
</feature>
<name>A0A3L5TTA0_MYTGA</name>
<dbReference type="AlphaFoldDB" id="A0A3L5TTA0"/>
<dbReference type="InterPro" id="IPR045334">
    <property type="entry name" value="INTS3"/>
</dbReference>
<dbReference type="EMBL" id="KV584626">
    <property type="protein sequence ID" value="OPL33146.1"/>
    <property type="molecule type" value="Genomic_DNA"/>
</dbReference>
<evidence type="ECO:0000313" key="3">
    <source>
        <dbReference type="EMBL" id="OPL33146.1"/>
    </source>
</evidence>